<organism evidence="7 8">
    <name type="scientific">Candidatus Falkowbacteria bacterium HGW-Falkowbacteria-1</name>
    <dbReference type="NCBI Taxonomy" id="2013768"/>
    <lineage>
        <taxon>Bacteria</taxon>
        <taxon>Candidatus Falkowiibacteriota</taxon>
    </lineage>
</organism>
<keyword evidence="5" id="KW-0067">ATP-binding</keyword>
<evidence type="ECO:0000256" key="5">
    <source>
        <dbReference type="ARBA" id="ARBA00022840"/>
    </source>
</evidence>
<dbReference type="SUPFAM" id="SSF53271">
    <property type="entry name" value="PRTase-like"/>
    <property type="match status" value="2"/>
</dbReference>
<dbReference type="GO" id="GO:0002189">
    <property type="term" value="C:ribose phosphate diphosphokinase complex"/>
    <property type="evidence" value="ECO:0007669"/>
    <property type="project" value="TreeGrafter"/>
</dbReference>
<reference evidence="7 8" key="1">
    <citation type="journal article" date="2017" name="ISME J.">
        <title>Potential for microbial H2 and metal transformations associated with novel bacteria and archaea in deep terrestrial subsurface sediments.</title>
        <authorList>
            <person name="Hernsdorf A.W."/>
            <person name="Amano Y."/>
            <person name="Miyakawa K."/>
            <person name="Ise K."/>
            <person name="Suzuki Y."/>
            <person name="Anantharaman K."/>
            <person name="Probst A."/>
            <person name="Burstein D."/>
            <person name="Thomas B.C."/>
            <person name="Banfield J.F."/>
        </authorList>
    </citation>
    <scope>NUCLEOTIDE SEQUENCE [LARGE SCALE GENOMIC DNA]</scope>
    <source>
        <strain evidence="7">HGW-Falkowbacteria-1</strain>
    </source>
</reference>
<dbReference type="PANTHER" id="PTHR10210">
    <property type="entry name" value="RIBOSE-PHOSPHATE DIPHOSPHOKINASE FAMILY MEMBER"/>
    <property type="match status" value="1"/>
</dbReference>
<comment type="caution">
    <text evidence="7">The sequence shown here is derived from an EMBL/GenBank/DDBJ whole genome shotgun (WGS) entry which is preliminary data.</text>
</comment>
<sequence length="371" mass="42316">MLRLKQLFKNQNREIMKKEIESQVLFFSGNGNHALGASTLRKFSEFAGTDCVFQHINFASFADREPDNRIPQYEKIAGKIVVFYQSMFTQELAEESLELIWTLKKQYGAIYLIAVFPFLRFRRQDHPEKKHEINRLKMIIDRLAHAGADEMIVATPHSEQMAENCDQYGIKFHHVDPSGFFAETIKTYLPTKTDGLTHVYAPDLGSVPRAVTLAKLLNGSVLYSVKKRDLNDETDIISLTTEKTKEISDKLQTNYNFPQINYAHPESIKGKIIIMVEDEVSTGDTANRTGRHLKKCGAASIFFLATHAVLTPGWRNKLFHENPFEKIIMTNSITRDYEKRTGGFIHDISLSLPLATTIYQAVKNRLQQGTP</sequence>
<dbReference type="Proteomes" id="UP000233517">
    <property type="component" value="Unassembled WGS sequence"/>
</dbReference>
<evidence type="ECO:0000256" key="2">
    <source>
        <dbReference type="ARBA" id="ARBA00022679"/>
    </source>
</evidence>
<dbReference type="CDD" id="cd06223">
    <property type="entry name" value="PRTases_typeI"/>
    <property type="match status" value="1"/>
</dbReference>
<name>A0A2N2E9Z2_9BACT</name>
<dbReference type="InterPro" id="IPR029057">
    <property type="entry name" value="PRTase-like"/>
</dbReference>
<dbReference type="EC" id="2.7.6.1" evidence="1"/>
<dbReference type="GO" id="GO:0004749">
    <property type="term" value="F:ribose phosphate diphosphokinase activity"/>
    <property type="evidence" value="ECO:0007669"/>
    <property type="project" value="UniProtKB-EC"/>
</dbReference>
<keyword evidence="2" id="KW-0808">Transferase</keyword>
<dbReference type="GO" id="GO:0000287">
    <property type="term" value="F:magnesium ion binding"/>
    <property type="evidence" value="ECO:0007669"/>
    <property type="project" value="InterPro"/>
</dbReference>
<keyword evidence="4" id="KW-0418">Kinase</keyword>
<evidence type="ECO:0000313" key="7">
    <source>
        <dbReference type="EMBL" id="PKM91498.1"/>
    </source>
</evidence>
<accession>A0A2N2E9Z2</accession>
<evidence type="ECO:0000313" key="8">
    <source>
        <dbReference type="Proteomes" id="UP000233517"/>
    </source>
</evidence>
<dbReference type="PANTHER" id="PTHR10210:SF32">
    <property type="entry name" value="RIBOSE-PHOSPHATE PYROPHOSPHOKINASE 2"/>
    <property type="match status" value="1"/>
</dbReference>
<dbReference type="GO" id="GO:0016301">
    <property type="term" value="F:kinase activity"/>
    <property type="evidence" value="ECO:0007669"/>
    <property type="project" value="UniProtKB-KW"/>
</dbReference>
<dbReference type="GO" id="GO:0006015">
    <property type="term" value="P:5-phosphoribose 1-diphosphate biosynthetic process"/>
    <property type="evidence" value="ECO:0007669"/>
    <property type="project" value="TreeGrafter"/>
</dbReference>
<proteinExistence type="predicted"/>
<dbReference type="GO" id="GO:0005524">
    <property type="term" value="F:ATP binding"/>
    <property type="evidence" value="ECO:0007669"/>
    <property type="project" value="UniProtKB-KW"/>
</dbReference>
<dbReference type="Pfam" id="PF14572">
    <property type="entry name" value="Pribosyl_synth"/>
    <property type="match status" value="1"/>
</dbReference>
<dbReference type="GO" id="GO:0005737">
    <property type="term" value="C:cytoplasm"/>
    <property type="evidence" value="ECO:0007669"/>
    <property type="project" value="TreeGrafter"/>
</dbReference>
<dbReference type="AlphaFoldDB" id="A0A2N2E9Z2"/>
<evidence type="ECO:0000256" key="1">
    <source>
        <dbReference type="ARBA" id="ARBA00013247"/>
    </source>
</evidence>
<evidence type="ECO:0000256" key="6">
    <source>
        <dbReference type="ARBA" id="ARBA00049535"/>
    </source>
</evidence>
<dbReference type="EMBL" id="PHAI01000002">
    <property type="protein sequence ID" value="PKM91498.1"/>
    <property type="molecule type" value="Genomic_DNA"/>
</dbReference>
<keyword evidence="3" id="KW-0547">Nucleotide-binding</keyword>
<comment type="catalytic activity">
    <reaction evidence="6">
        <text>D-ribose 5-phosphate + ATP = 5-phospho-alpha-D-ribose 1-diphosphate + AMP + H(+)</text>
        <dbReference type="Rhea" id="RHEA:15609"/>
        <dbReference type="ChEBI" id="CHEBI:15378"/>
        <dbReference type="ChEBI" id="CHEBI:30616"/>
        <dbReference type="ChEBI" id="CHEBI:58017"/>
        <dbReference type="ChEBI" id="CHEBI:78346"/>
        <dbReference type="ChEBI" id="CHEBI:456215"/>
        <dbReference type="EC" id="2.7.6.1"/>
    </reaction>
</comment>
<dbReference type="InterPro" id="IPR005946">
    <property type="entry name" value="Rib-P_diPkinase"/>
</dbReference>
<dbReference type="GO" id="GO:0006164">
    <property type="term" value="P:purine nucleotide biosynthetic process"/>
    <property type="evidence" value="ECO:0007669"/>
    <property type="project" value="TreeGrafter"/>
</dbReference>
<evidence type="ECO:0000256" key="3">
    <source>
        <dbReference type="ARBA" id="ARBA00022741"/>
    </source>
</evidence>
<protein>
    <recommendedName>
        <fullName evidence="1">ribose-phosphate diphosphokinase</fullName>
        <ecNumber evidence="1">2.7.6.1</ecNumber>
    </recommendedName>
</protein>
<gene>
    <name evidence="7" type="ORF">CVU82_02785</name>
</gene>
<dbReference type="InterPro" id="IPR000836">
    <property type="entry name" value="PRTase_dom"/>
</dbReference>
<evidence type="ECO:0000256" key="4">
    <source>
        <dbReference type="ARBA" id="ARBA00022777"/>
    </source>
</evidence>
<dbReference type="Gene3D" id="3.40.50.2020">
    <property type="match status" value="2"/>
</dbReference>